<name>A0ABR2R356_9ROSI</name>
<evidence type="ECO:0000259" key="3">
    <source>
        <dbReference type="Pfam" id="PF03178"/>
    </source>
</evidence>
<dbReference type="InterPro" id="IPR050358">
    <property type="entry name" value="RSE1/DDB1/CFT1"/>
</dbReference>
<sequence>MSTWNYVVTAHKPTNVTHSCVGNFTSPQELNLIVAKCTRIEIHLLTSQGLQPMLDVPIYGRIATLELFRPHGEAQDFLFIATERYKFCVLQWDSETSELITRAMGDVSDRIGRPTDNGQIGIIDPDCRLIGLHLYDGLFKVIPFDNKGQLKEAFNIRLEELQVLDIKFLYGCLKPTIVVLYQDNKDARHVKTYEVALKEKDFVEGPWSQNNLDNGADLLIPVPPPLCGVLIVGEETIVYCSANAFKAIPIRPSITKAYGRVDADGSRYLLGDHAGLLHLLVITHEKEKVTGLKIELLGETSIASTISYLDNAVVFIGSSYGDSQVIKLNLQPDAKGSYVEVLDRHVNLGPIVDFCVVDLERQGQGQVVTCSGAYKDGSLRVVRNGIGINEQASVELQGIKGMWSLRSSTDDPFDTFLVVSFISETRILAMNLEDELEETEIEGFNSQVQTLFCHDAVYNQLVQVTSSSVRLVSSISRELLNEWNAPSGYSINVATANATQVLLATGGGHLVYLEIGDGTLTKVKHAQLEYEISCLDINPIGENSNYSHLAAVGMWTDISVRIFSLPELNLITKEQLGGEIIPRSVLLCSFEGSSYLLCALGDGHLLNFQVNMSSGELTDRKKVSLGTQPITLRTFSSKNTTHVFAASDRPTVIYSSNKKLLYSNVNLKEVSHMCPFNSAAFPDSLAIAKEGELSIGTIDDIQKLHIRTIPLGEHARRICHQEQSRTFAICSLKNQSTADESEMHFVRLLDDQTYDFISTYPLDTYEYGCSILSCSFSDDPNVYYCVGTAYVLPEENEPTKGRILVFIVEDGKLQLITEKETKGAVYSLNAFNGKLLAAINQKIQLYKWMLREDGTREIQSECGHHGHILALYVQTRGDFIVVGDLMKSISLLIYKHEEGAIEERARDYNANWMSAVEILDDDVYLGAENNFNLLTVRKNSEGATDEERSRLEVVGEYHLGEFVNRFRHGSLVMRFPDSEVGQIPTVIFGTVNGVIGVIASLPHEQYVFLEKLQSNLRKVIKGVGGLSHEQWRSFNNEKRTSEAKNFLDGDLIESFLDLSRGKMEEVSKAVGVSVEELSKKVEELTRLH</sequence>
<proteinExistence type="predicted"/>
<dbReference type="Gene3D" id="2.130.10.10">
    <property type="entry name" value="YVTN repeat-like/Quinoprotein amine dehydrogenase"/>
    <property type="match status" value="3"/>
</dbReference>
<accession>A0ABR2R356</accession>
<gene>
    <name evidence="6" type="ORF">V6N11_074309</name>
</gene>
<dbReference type="Pfam" id="PF03178">
    <property type="entry name" value="CPSF_A"/>
    <property type="match status" value="1"/>
</dbReference>
<evidence type="ECO:0000313" key="7">
    <source>
        <dbReference type="Proteomes" id="UP001396334"/>
    </source>
</evidence>
<dbReference type="Proteomes" id="UP001396334">
    <property type="component" value="Unassembled WGS sequence"/>
</dbReference>
<dbReference type="Pfam" id="PF10433">
    <property type="entry name" value="Beta-prop_RSE1_1st"/>
    <property type="match status" value="1"/>
</dbReference>
<keyword evidence="7" id="KW-1185">Reference proteome</keyword>
<dbReference type="PANTHER" id="PTHR10644">
    <property type="entry name" value="DNA REPAIR/RNA PROCESSING CPSF FAMILY"/>
    <property type="match status" value="1"/>
</dbReference>
<dbReference type="EMBL" id="JBBPBN010000026">
    <property type="protein sequence ID" value="KAK9007381.1"/>
    <property type="molecule type" value="Genomic_DNA"/>
</dbReference>
<feature type="domain" description="RSE1/DDB1/CPSF1 C-terminal" evidence="3">
    <location>
        <begin position="745"/>
        <end position="1057"/>
    </location>
</feature>
<dbReference type="InterPro" id="IPR036322">
    <property type="entry name" value="WD40_repeat_dom_sf"/>
</dbReference>
<keyword evidence="2" id="KW-0539">Nucleus</keyword>
<dbReference type="Pfam" id="PF23726">
    <property type="entry name" value="Beta-prop_RSE1_2nd"/>
    <property type="match status" value="1"/>
</dbReference>
<dbReference type="InterPro" id="IPR018846">
    <property type="entry name" value="Beta-prop_RSE1/DDB1/CPSF1_1st"/>
</dbReference>
<evidence type="ECO:0000259" key="5">
    <source>
        <dbReference type="Pfam" id="PF23726"/>
    </source>
</evidence>
<comment type="caution">
    <text evidence="6">The sequence shown here is derived from an EMBL/GenBank/DDBJ whole genome shotgun (WGS) entry which is preliminary data.</text>
</comment>
<protein>
    <recommendedName>
        <fullName evidence="8">DNA damage-binding protein 1</fullName>
    </recommendedName>
</protein>
<organism evidence="6 7">
    <name type="scientific">Hibiscus sabdariffa</name>
    <name type="common">roselle</name>
    <dbReference type="NCBI Taxonomy" id="183260"/>
    <lineage>
        <taxon>Eukaryota</taxon>
        <taxon>Viridiplantae</taxon>
        <taxon>Streptophyta</taxon>
        <taxon>Embryophyta</taxon>
        <taxon>Tracheophyta</taxon>
        <taxon>Spermatophyta</taxon>
        <taxon>Magnoliopsida</taxon>
        <taxon>eudicotyledons</taxon>
        <taxon>Gunneridae</taxon>
        <taxon>Pentapetalae</taxon>
        <taxon>rosids</taxon>
        <taxon>malvids</taxon>
        <taxon>Malvales</taxon>
        <taxon>Malvaceae</taxon>
        <taxon>Malvoideae</taxon>
        <taxon>Hibiscus</taxon>
    </lineage>
</organism>
<dbReference type="Gene3D" id="1.10.150.910">
    <property type="match status" value="1"/>
</dbReference>
<evidence type="ECO:0000259" key="4">
    <source>
        <dbReference type="Pfam" id="PF10433"/>
    </source>
</evidence>
<dbReference type="SUPFAM" id="SSF50978">
    <property type="entry name" value="WD40 repeat-like"/>
    <property type="match status" value="2"/>
</dbReference>
<feature type="domain" description="RSE1/DDB1/CPSF1 second beta-propeller" evidence="5">
    <location>
        <begin position="389"/>
        <end position="698"/>
    </location>
</feature>
<dbReference type="InterPro" id="IPR058543">
    <property type="entry name" value="Beta-prop_RSE1/DDB1/CPSF1_2nd"/>
</dbReference>
<evidence type="ECO:0000256" key="1">
    <source>
        <dbReference type="ARBA" id="ARBA00004123"/>
    </source>
</evidence>
<comment type="subcellular location">
    <subcellularLocation>
        <location evidence="1">Nucleus</location>
    </subcellularLocation>
</comment>
<dbReference type="InterPro" id="IPR015943">
    <property type="entry name" value="WD40/YVTN_repeat-like_dom_sf"/>
</dbReference>
<evidence type="ECO:0008006" key="8">
    <source>
        <dbReference type="Google" id="ProtNLM"/>
    </source>
</evidence>
<evidence type="ECO:0000256" key="2">
    <source>
        <dbReference type="ARBA" id="ARBA00023242"/>
    </source>
</evidence>
<feature type="domain" description="RSE1/DDB1/CPSF1 first beta-propeller" evidence="4">
    <location>
        <begin position="16"/>
        <end position="343"/>
    </location>
</feature>
<dbReference type="InterPro" id="IPR004871">
    <property type="entry name" value="RSE1/DDB1/CPSF1_C"/>
</dbReference>
<reference evidence="6 7" key="1">
    <citation type="journal article" date="2024" name="G3 (Bethesda)">
        <title>Genome assembly of Hibiscus sabdariffa L. provides insights into metabolisms of medicinal natural products.</title>
        <authorList>
            <person name="Kim T."/>
        </authorList>
    </citation>
    <scope>NUCLEOTIDE SEQUENCE [LARGE SCALE GENOMIC DNA]</scope>
    <source>
        <strain evidence="6">TK-2024</strain>
        <tissue evidence="6">Old leaves</tissue>
    </source>
</reference>
<evidence type="ECO:0000313" key="6">
    <source>
        <dbReference type="EMBL" id="KAK9007381.1"/>
    </source>
</evidence>